<evidence type="ECO:0000256" key="1">
    <source>
        <dbReference type="ARBA" id="ARBA00012452"/>
    </source>
</evidence>
<dbReference type="PANTHER" id="PTHR11571">
    <property type="entry name" value="GLUTATHIONE S-TRANSFERASE"/>
    <property type="match status" value="1"/>
</dbReference>
<dbReference type="CDD" id="cd03192">
    <property type="entry name" value="GST_C_Sigma_like"/>
    <property type="match status" value="1"/>
</dbReference>
<dbReference type="SFLD" id="SFLDG01205">
    <property type="entry name" value="AMPS.1"/>
    <property type="match status" value="1"/>
</dbReference>
<sequence length="201" mass="22732">MAEGSISTTMPSYKLTYFNVRGRAELARYLFLAAGRDFEDYRIQREDWPELKPKTTFGQLPILEVDGEQLAQSNAIARYLAREFDMAGENSWEQALCDQTLELINDLIKELVAAELQKNAGEVVFPKFLGIFESMLAKNGKYLVGSGLTVADLALYAVFDTPLQNVPNMMDKTPKLKAHRAMIEAIPKINEYISKREKTDI</sequence>
<feature type="domain" description="GST C-terminal" evidence="5">
    <location>
        <begin position="90"/>
        <end position="201"/>
    </location>
</feature>
<dbReference type="Proteomes" id="UP001164746">
    <property type="component" value="Chromosome 14"/>
</dbReference>
<dbReference type="InterPro" id="IPR004045">
    <property type="entry name" value="Glutathione_S-Trfase_N"/>
</dbReference>
<dbReference type="InterPro" id="IPR036282">
    <property type="entry name" value="Glutathione-S-Trfase_C_sf"/>
</dbReference>
<dbReference type="PROSITE" id="PS50405">
    <property type="entry name" value="GST_CTER"/>
    <property type="match status" value="1"/>
</dbReference>
<dbReference type="InterPro" id="IPR036249">
    <property type="entry name" value="Thioredoxin-like_sf"/>
</dbReference>
<proteinExistence type="predicted"/>
<dbReference type="InterPro" id="IPR004046">
    <property type="entry name" value="GST_C"/>
</dbReference>
<dbReference type="PROSITE" id="PS50404">
    <property type="entry name" value="GST_NTER"/>
    <property type="match status" value="1"/>
</dbReference>
<dbReference type="EC" id="2.5.1.18" evidence="1"/>
<organism evidence="6 7">
    <name type="scientific">Mya arenaria</name>
    <name type="common">Soft-shell clam</name>
    <dbReference type="NCBI Taxonomy" id="6604"/>
    <lineage>
        <taxon>Eukaryota</taxon>
        <taxon>Metazoa</taxon>
        <taxon>Spiralia</taxon>
        <taxon>Lophotrochozoa</taxon>
        <taxon>Mollusca</taxon>
        <taxon>Bivalvia</taxon>
        <taxon>Autobranchia</taxon>
        <taxon>Heteroconchia</taxon>
        <taxon>Euheterodonta</taxon>
        <taxon>Imparidentia</taxon>
        <taxon>Neoheterodontei</taxon>
        <taxon>Myida</taxon>
        <taxon>Myoidea</taxon>
        <taxon>Myidae</taxon>
        <taxon>Mya</taxon>
    </lineage>
</organism>
<dbReference type="PANTHER" id="PTHR11571:SF224">
    <property type="entry name" value="HEMATOPOIETIC PROSTAGLANDIN D SYNTHASE"/>
    <property type="match status" value="1"/>
</dbReference>
<dbReference type="SUPFAM" id="SSF47616">
    <property type="entry name" value="GST C-terminal domain-like"/>
    <property type="match status" value="1"/>
</dbReference>
<dbReference type="CDD" id="cd03039">
    <property type="entry name" value="GST_N_Sigma_like"/>
    <property type="match status" value="1"/>
</dbReference>
<dbReference type="Gene3D" id="3.40.30.10">
    <property type="entry name" value="Glutaredoxin"/>
    <property type="match status" value="1"/>
</dbReference>
<accession>A0ABY7FVX2</accession>
<dbReference type="InterPro" id="IPR050213">
    <property type="entry name" value="GST_superfamily"/>
</dbReference>
<name>A0ABY7FVX2_MYAAR</name>
<dbReference type="InterPro" id="IPR040079">
    <property type="entry name" value="Glutathione_S-Trfase"/>
</dbReference>
<evidence type="ECO:0000256" key="2">
    <source>
        <dbReference type="ARBA" id="ARBA00022679"/>
    </source>
</evidence>
<keyword evidence="7" id="KW-1185">Reference proteome</keyword>
<evidence type="ECO:0000259" key="5">
    <source>
        <dbReference type="PROSITE" id="PS50405"/>
    </source>
</evidence>
<dbReference type="SFLD" id="SFLDS00019">
    <property type="entry name" value="Glutathione_Transferase_(cytos"/>
    <property type="match status" value="1"/>
</dbReference>
<reference evidence="6" key="1">
    <citation type="submission" date="2022-11" db="EMBL/GenBank/DDBJ databases">
        <title>Centuries of genome instability and evolution in soft-shell clam transmissible cancer (bioRxiv).</title>
        <authorList>
            <person name="Hart S.F.M."/>
            <person name="Yonemitsu M.A."/>
            <person name="Giersch R.M."/>
            <person name="Beal B.F."/>
            <person name="Arriagada G."/>
            <person name="Davis B.W."/>
            <person name="Ostrander E.A."/>
            <person name="Goff S.P."/>
            <person name="Metzger M.J."/>
        </authorList>
    </citation>
    <scope>NUCLEOTIDE SEQUENCE</scope>
    <source>
        <strain evidence="6">MELC-2E11</strain>
        <tissue evidence="6">Siphon/mantle</tissue>
    </source>
</reference>
<keyword evidence="2" id="KW-0808">Transferase</keyword>
<gene>
    <name evidence="6" type="ORF">MAR_010901</name>
</gene>
<protein>
    <recommendedName>
        <fullName evidence="1">glutathione transferase</fullName>
        <ecNumber evidence="1">2.5.1.18</ecNumber>
    </recommendedName>
</protein>
<dbReference type="Pfam" id="PF14497">
    <property type="entry name" value="GST_C_3"/>
    <property type="match status" value="1"/>
</dbReference>
<dbReference type="Pfam" id="PF02798">
    <property type="entry name" value="GST_N"/>
    <property type="match status" value="1"/>
</dbReference>
<evidence type="ECO:0000256" key="3">
    <source>
        <dbReference type="ARBA" id="ARBA00047960"/>
    </source>
</evidence>
<dbReference type="Gene3D" id="1.20.1050.10">
    <property type="match status" value="1"/>
</dbReference>
<dbReference type="InterPro" id="IPR010987">
    <property type="entry name" value="Glutathione-S-Trfase_C-like"/>
</dbReference>
<comment type="catalytic activity">
    <reaction evidence="3">
        <text>RX + glutathione = an S-substituted glutathione + a halide anion + H(+)</text>
        <dbReference type="Rhea" id="RHEA:16437"/>
        <dbReference type="ChEBI" id="CHEBI:15378"/>
        <dbReference type="ChEBI" id="CHEBI:16042"/>
        <dbReference type="ChEBI" id="CHEBI:17792"/>
        <dbReference type="ChEBI" id="CHEBI:57925"/>
        <dbReference type="ChEBI" id="CHEBI:90779"/>
        <dbReference type="EC" id="2.5.1.18"/>
    </reaction>
</comment>
<dbReference type="SUPFAM" id="SSF52833">
    <property type="entry name" value="Thioredoxin-like"/>
    <property type="match status" value="1"/>
</dbReference>
<evidence type="ECO:0000313" key="7">
    <source>
        <dbReference type="Proteomes" id="UP001164746"/>
    </source>
</evidence>
<evidence type="ECO:0000313" key="6">
    <source>
        <dbReference type="EMBL" id="WAR25197.1"/>
    </source>
</evidence>
<dbReference type="SFLD" id="SFLDG00363">
    <property type="entry name" value="AMPS_(cytGST):_Alpha-__Mu-__Pi"/>
    <property type="match status" value="1"/>
</dbReference>
<feature type="domain" description="GST N-terminal" evidence="4">
    <location>
        <begin position="11"/>
        <end position="88"/>
    </location>
</feature>
<dbReference type="EMBL" id="CP111025">
    <property type="protein sequence ID" value="WAR25197.1"/>
    <property type="molecule type" value="Genomic_DNA"/>
</dbReference>
<evidence type="ECO:0000259" key="4">
    <source>
        <dbReference type="PROSITE" id="PS50404"/>
    </source>
</evidence>